<evidence type="ECO:0000256" key="2">
    <source>
        <dbReference type="SAM" id="Phobius"/>
    </source>
</evidence>
<evidence type="ECO:0000313" key="4">
    <source>
        <dbReference type="Proteomes" id="UP000253314"/>
    </source>
</evidence>
<feature type="transmembrane region" description="Helical" evidence="2">
    <location>
        <begin position="79"/>
        <end position="105"/>
    </location>
</feature>
<keyword evidence="2" id="KW-0812">Transmembrane</keyword>
<evidence type="ECO:0000313" key="3">
    <source>
        <dbReference type="EMBL" id="RBW70535.1"/>
    </source>
</evidence>
<keyword evidence="2" id="KW-0472">Membrane</keyword>
<feature type="region of interest" description="Disordered" evidence="1">
    <location>
        <begin position="38"/>
        <end position="71"/>
    </location>
</feature>
<evidence type="ECO:0000256" key="1">
    <source>
        <dbReference type="SAM" id="MobiDB-lite"/>
    </source>
</evidence>
<dbReference type="AlphaFoldDB" id="A0A366XZH4"/>
<dbReference type="PANTHER" id="PTHR40040">
    <property type="entry name" value="SMALL HYDROPHOBIC PROTEIN-RELATED"/>
    <property type="match status" value="1"/>
</dbReference>
<dbReference type="Proteomes" id="UP000253314">
    <property type="component" value="Unassembled WGS sequence"/>
</dbReference>
<sequence length="136" mass="14827">MHMAEDKNRFEHDIDSGIETEDVVNISRLDANNDYNEETAAEVAPIRPTMESSFNAPTEQRQGLNQEANENEGRGTGMIAIALSILSLFFLPVLLGSIGLIVGFIARRRGARSLGNWAIGIGAASVIISLFFAPFF</sequence>
<name>A0A366XZH4_9BACI</name>
<dbReference type="PANTHER" id="PTHR40040:SF1">
    <property type="entry name" value="MEMBRANE PROTEIN"/>
    <property type="match status" value="1"/>
</dbReference>
<accession>A0A366XZH4</accession>
<dbReference type="OrthoDB" id="2943217at2"/>
<gene>
    <name evidence="3" type="ORF">DS031_05780</name>
</gene>
<dbReference type="InterPro" id="IPR055338">
    <property type="entry name" value="YqfX-like"/>
</dbReference>
<protein>
    <submittedName>
        <fullName evidence="3">DUF308 domain-containing protein</fullName>
    </submittedName>
</protein>
<keyword evidence="2" id="KW-1133">Transmembrane helix</keyword>
<proteinExistence type="predicted"/>
<reference evidence="3 4" key="1">
    <citation type="submission" date="2018-07" db="EMBL/GenBank/DDBJ databases">
        <title>Lottiidibacillus patelloidae gen. nov., sp. nov., isolated from the intestinal tract of a marine limpet and the reclassification of B. taeanensis BH030017T, B. algicola KMM 3737T and B. hwajinpoensis SW-72T as genus Lottiidibacillus.</title>
        <authorList>
            <person name="Liu R."/>
            <person name="Huang Z."/>
        </authorList>
    </citation>
    <scope>NUCLEOTIDE SEQUENCE [LARGE SCALE GENOMIC DNA]</scope>
    <source>
        <strain evidence="3 4">BH030017</strain>
    </source>
</reference>
<keyword evidence="4" id="KW-1185">Reference proteome</keyword>
<dbReference type="EMBL" id="QOCW01000004">
    <property type="protein sequence ID" value="RBW70535.1"/>
    <property type="molecule type" value="Genomic_DNA"/>
</dbReference>
<organism evidence="3 4">
    <name type="scientific">Bacillus taeanensis</name>
    <dbReference type="NCBI Taxonomy" id="273032"/>
    <lineage>
        <taxon>Bacteria</taxon>
        <taxon>Bacillati</taxon>
        <taxon>Bacillota</taxon>
        <taxon>Bacilli</taxon>
        <taxon>Bacillales</taxon>
        <taxon>Bacillaceae</taxon>
        <taxon>Bacillus</taxon>
    </lineage>
</organism>
<feature type="compositionally biased region" description="Polar residues" evidence="1">
    <location>
        <begin position="50"/>
        <end position="68"/>
    </location>
</feature>
<feature type="transmembrane region" description="Helical" evidence="2">
    <location>
        <begin position="117"/>
        <end position="135"/>
    </location>
</feature>
<comment type="caution">
    <text evidence="3">The sequence shown here is derived from an EMBL/GenBank/DDBJ whole genome shotgun (WGS) entry which is preliminary data.</text>
</comment>